<dbReference type="InterPro" id="IPR003004">
    <property type="entry name" value="GspF/PilC"/>
</dbReference>
<dbReference type="Proteomes" id="UP000053226">
    <property type="component" value="Unassembled WGS sequence"/>
</dbReference>
<keyword evidence="5" id="KW-1003">Cell membrane</keyword>
<comment type="subcellular location">
    <subcellularLocation>
        <location evidence="10">Cell inner membrane</location>
        <topology evidence="10">Multi-pass membrane protein</topology>
    </subcellularLocation>
    <subcellularLocation>
        <location evidence="2">Cell membrane</location>
        <topology evidence="2">Multi-pass membrane protein</topology>
    </subcellularLocation>
</comment>
<dbReference type="RefSeq" id="WP_053907881.1">
    <property type="nucleotide sequence ID" value="NZ_CAWMUS010000014.1"/>
</dbReference>
<gene>
    <name evidence="13" type="ORF">M992_1381</name>
</gene>
<dbReference type="AlphaFoldDB" id="A0A0N1KJ69"/>
<dbReference type="PRINTS" id="PR00812">
    <property type="entry name" value="BCTERIALGSPF"/>
</dbReference>
<dbReference type="Gene3D" id="1.20.81.30">
    <property type="entry name" value="Type II secretion system (T2SS), domain F"/>
    <property type="match status" value="2"/>
</dbReference>
<feature type="transmembrane region" description="Helical" evidence="11">
    <location>
        <begin position="162"/>
        <end position="184"/>
    </location>
</feature>
<dbReference type="OrthoDB" id="9805682at2"/>
<feature type="domain" description="Type II secretion system protein GspF" evidence="12">
    <location>
        <begin position="62"/>
        <end position="185"/>
    </location>
</feature>
<keyword evidence="14" id="KW-1185">Reference proteome</keyword>
<keyword evidence="7 11" id="KW-1133">Transmembrane helix</keyword>
<dbReference type="PROSITE" id="PS00874">
    <property type="entry name" value="T2SP_F"/>
    <property type="match status" value="1"/>
</dbReference>
<evidence type="ECO:0000256" key="8">
    <source>
        <dbReference type="ARBA" id="ARBA00023136"/>
    </source>
</evidence>
<reference evidence="13 14" key="1">
    <citation type="submission" date="2015-07" db="EMBL/GenBank/DDBJ databases">
        <title>ATOL: Assembling a taxonomically balanced genome-scale reconstruction of the evolutionary history of the Enterobacteriaceae.</title>
        <authorList>
            <person name="Plunkett G.III."/>
            <person name="Neeno-Eckwall E.C."/>
            <person name="Glasner J.D."/>
            <person name="Perna N.T."/>
        </authorList>
    </citation>
    <scope>NUCLEOTIDE SEQUENCE [LARGE SCALE GENOMIC DNA]</scope>
    <source>
        <strain evidence="13 14">ATCC 35017</strain>
    </source>
</reference>
<comment type="function">
    <text evidence="1">Component of the type II secretion system inner membrane complex required for the energy-dependent secretion of extracellular factors such as proteases and toxins from the periplasm.</text>
</comment>
<evidence type="ECO:0000256" key="2">
    <source>
        <dbReference type="ARBA" id="ARBA00004651"/>
    </source>
</evidence>
<comment type="caution">
    <text evidence="13">The sequence shown here is derived from an EMBL/GenBank/DDBJ whole genome shotgun (WGS) entry which is preliminary data.</text>
</comment>
<evidence type="ECO:0000256" key="4">
    <source>
        <dbReference type="ARBA" id="ARBA00022448"/>
    </source>
</evidence>
<accession>A0A0N1KJ69</accession>
<evidence type="ECO:0000256" key="5">
    <source>
        <dbReference type="ARBA" id="ARBA00022475"/>
    </source>
</evidence>
<proteinExistence type="inferred from homology"/>
<dbReference type="EMBL" id="LGAA01000014">
    <property type="protein sequence ID" value="KPD03248.1"/>
    <property type="molecule type" value="Genomic_DNA"/>
</dbReference>
<feature type="domain" description="Type II secretion system protein GspF" evidence="12">
    <location>
        <begin position="269"/>
        <end position="388"/>
    </location>
</feature>
<dbReference type="PANTHER" id="PTHR30012:SF0">
    <property type="entry name" value="TYPE II SECRETION SYSTEM PROTEIN F-RELATED"/>
    <property type="match status" value="1"/>
</dbReference>
<evidence type="ECO:0000256" key="6">
    <source>
        <dbReference type="ARBA" id="ARBA00022692"/>
    </source>
</evidence>
<organism evidence="13 14">
    <name type="scientific">Moellerella wisconsensis ATCC 35017</name>
    <dbReference type="NCBI Taxonomy" id="1354267"/>
    <lineage>
        <taxon>Bacteria</taxon>
        <taxon>Pseudomonadati</taxon>
        <taxon>Pseudomonadota</taxon>
        <taxon>Gammaproteobacteria</taxon>
        <taxon>Enterobacterales</taxon>
        <taxon>Morganellaceae</taxon>
        <taxon>Moellerella</taxon>
    </lineage>
</organism>
<dbReference type="GO" id="GO:0005886">
    <property type="term" value="C:plasma membrane"/>
    <property type="evidence" value="ECO:0007669"/>
    <property type="project" value="UniProtKB-SubCell"/>
</dbReference>
<protein>
    <recommendedName>
        <fullName evidence="9">General secretion pathway protein F</fullName>
    </recommendedName>
</protein>
<dbReference type="PANTHER" id="PTHR30012">
    <property type="entry name" value="GENERAL SECRETION PATHWAY PROTEIN"/>
    <property type="match status" value="1"/>
</dbReference>
<evidence type="ECO:0000256" key="1">
    <source>
        <dbReference type="ARBA" id="ARBA00002684"/>
    </source>
</evidence>
<dbReference type="InterPro" id="IPR001992">
    <property type="entry name" value="T2SS_GspF/T4SS_PilC_CS"/>
</dbReference>
<name>A0A0N1KJ69_9GAMM</name>
<keyword evidence="4 10" id="KW-0813">Transport</keyword>
<feature type="transmembrane region" description="Helical" evidence="11">
    <location>
        <begin position="216"/>
        <end position="233"/>
    </location>
</feature>
<evidence type="ECO:0000256" key="10">
    <source>
        <dbReference type="RuleBase" id="RU003923"/>
    </source>
</evidence>
<keyword evidence="8 11" id="KW-0472">Membrane</keyword>
<evidence type="ECO:0000259" key="12">
    <source>
        <dbReference type="Pfam" id="PF00482"/>
    </source>
</evidence>
<evidence type="ECO:0000256" key="9">
    <source>
        <dbReference type="ARBA" id="ARBA00030750"/>
    </source>
</evidence>
<dbReference type="InterPro" id="IPR042094">
    <property type="entry name" value="T2SS_GspF_sf"/>
</dbReference>
<evidence type="ECO:0000256" key="7">
    <source>
        <dbReference type="ARBA" id="ARBA00022989"/>
    </source>
</evidence>
<evidence type="ECO:0000313" key="13">
    <source>
        <dbReference type="EMBL" id="KPD03248.1"/>
    </source>
</evidence>
<keyword evidence="6 10" id="KW-0812">Transmembrane</keyword>
<dbReference type="Pfam" id="PF00482">
    <property type="entry name" value="T2SSF"/>
    <property type="match status" value="2"/>
</dbReference>
<evidence type="ECO:0000256" key="3">
    <source>
        <dbReference type="ARBA" id="ARBA00005745"/>
    </source>
</evidence>
<feature type="transmembrane region" description="Helical" evidence="11">
    <location>
        <begin position="369"/>
        <end position="389"/>
    </location>
</feature>
<comment type="similarity">
    <text evidence="3 10">Belongs to the GSP F family.</text>
</comment>
<evidence type="ECO:0000313" key="14">
    <source>
        <dbReference type="Proteomes" id="UP000053226"/>
    </source>
</evidence>
<dbReference type="GO" id="GO:0009306">
    <property type="term" value="P:protein secretion"/>
    <property type="evidence" value="ECO:0007669"/>
    <property type="project" value="InterPro"/>
</dbReference>
<dbReference type="InterPro" id="IPR018076">
    <property type="entry name" value="T2SS_GspF_dom"/>
</dbReference>
<evidence type="ECO:0000256" key="11">
    <source>
        <dbReference type="SAM" id="Phobius"/>
    </source>
</evidence>
<sequence length="397" mass="46004">MKLIYQYNAINSKGDIVNDIISSNNKKQAYLLIIDKNLIPLKLTFKTINYLNYKSLAYRITFFQQISILMQSGISLLNSLQIIVNNCNIIYWKIIISDIIVDIKQGISLSNSMKKHPLIFDRIIINLVIISEKTGNYDITFDKIFNLYNKKDIVKKRIIKSLNYPITLCLFSMLVVFIMLIYVFPQFQSVYENFDSELPSVTKNLILISKLIENNLLTIFLCIIIITSTLFSLKRKNKSFDLVIQWILLKTPKINTLIKLNQLQLYFSILSTTLHAELSLLDSLKSTASALTYTYYQQETYKIYERIILGCSFSQSLKDNKLFPELCYQLISIGEESGKLSHFVHYLSNYYEEQYIQKTEGLLKSMEPIIMLFLALLIGGLLLAMYLPIFNLGNIFS</sequence>